<dbReference type="InterPro" id="IPR027417">
    <property type="entry name" value="P-loop_NTPase"/>
</dbReference>
<evidence type="ECO:0000313" key="9">
    <source>
        <dbReference type="Proteomes" id="UP001302662"/>
    </source>
</evidence>
<keyword evidence="5 6" id="KW-0238">DNA-binding</keyword>
<dbReference type="GO" id="GO:0006260">
    <property type="term" value="P:DNA replication"/>
    <property type="evidence" value="ECO:0007669"/>
    <property type="project" value="UniProtKB-UniRule"/>
</dbReference>
<evidence type="ECO:0000256" key="4">
    <source>
        <dbReference type="ARBA" id="ARBA00023054"/>
    </source>
</evidence>
<keyword evidence="4 6" id="KW-0175">Coiled coil</keyword>
<dbReference type="Pfam" id="PF02463">
    <property type="entry name" value="SMC_N"/>
    <property type="match status" value="1"/>
</dbReference>
<dbReference type="GO" id="GO:0016887">
    <property type="term" value="F:ATP hydrolysis activity"/>
    <property type="evidence" value="ECO:0007669"/>
    <property type="project" value="InterPro"/>
</dbReference>
<name>A0AA96V8M8_9EURY</name>
<protein>
    <recommendedName>
        <fullName evidence="6">Chromosome partition protein Smc</fullName>
    </recommendedName>
</protein>
<evidence type="ECO:0000256" key="2">
    <source>
        <dbReference type="ARBA" id="ARBA00022741"/>
    </source>
</evidence>
<dbReference type="GO" id="GO:0005524">
    <property type="term" value="F:ATP binding"/>
    <property type="evidence" value="ECO:0007669"/>
    <property type="project" value="UniProtKB-UniRule"/>
</dbReference>
<evidence type="ECO:0000256" key="1">
    <source>
        <dbReference type="ARBA" id="ARBA00022490"/>
    </source>
</evidence>
<comment type="similarity">
    <text evidence="6">Belongs to the SMC family.</text>
</comment>
<comment type="subunit">
    <text evidence="6">Homodimer.</text>
</comment>
<comment type="domain">
    <text evidence="6">Contains large globular domains required for ATP hydrolysis at each terminus and a third globular domain forming a flexible hinge near the middle of the molecule. These domains are separated by coiled-coil structures.</text>
</comment>
<dbReference type="GO" id="GO:0007059">
    <property type="term" value="P:chromosome segregation"/>
    <property type="evidence" value="ECO:0007669"/>
    <property type="project" value="UniProtKB-UniRule"/>
</dbReference>
<comment type="subcellular location">
    <subcellularLocation>
        <location evidence="6">Cytoplasm</location>
    </subcellularLocation>
</comment>
<dbReference type="Pfam" id="PF06470">
    <property type="entry name" value="SMC_hinge"/>
    <property type="match status" value="1"/>
</dbReference>
<dbReference type="InterPro" id="IPR036277">
    <property type="entry name" value="SMC_hinge_sf"/>
</dbReference>
<dbReference type="GO" id="GO:0030261">
    <property type="term" value="P:chromosome condensation"/>
    <property type="evidence" value="ECO:0007669"/>
    <property type="project" value="InterPro"/>
</dbReference>
<comment type="function">
    <text evidence="6">Required for chromosome condensation and partitioning.</text>
</comment>
<dbReference type="SUPFAM" id="SSF75553">
    <property type="entry name" value="Smc hinge domain"/>
    <property type="match status" value="1"/>
</dbReference>
<gene>
    <name evidence="8" type="primary">smc_2</name>
    <name evidence="6" type="synonym">smc</name>
    <name evidence="8" type="ORF">MmiEs2_04120</name>
</gene>
<feature type="coiled-coil region" evidence="6">
    <location>
        <begin position="392"/>
        <end position="503"/>
    </location>
</feature>
<evidence type="ECO:0000256" key="6">
    <source>
        <dbReference type="HAMAP-Rule" id="MF_01894"/>
    </source>
</evidence>
<sequence>MFIKEMEFVNFKSFGKRVKIPFYEGFTAISGPNGSGKSNIIDGILFTLGLSGSKTMRAEKLTDLIFNDAKSKQPEFAQVTITFDNTDRKAPVEADEFEISRKIKQTKSGYYSYYYFNGKAASLTEVHELLSKAGITPEGYNVVMQGDISQITAKMSPTERRKIIDEIAGVSEFDEKKQKSLAELDIVKEQIEKIDIIIEEVKAQLERLSSEREHAMKYRTLREQKQKYEGYLILSKLKDAKTELSNVESEILKYDALAAETEEKIKEREAEQAEAEAELNALNTEIRQKGEDEQIRIKTEIEEIKGQISRARESIGVLEREESSFESKRRDLFVKIDGRKKEIEEHERTLADEKRKEDAVLKEQSDRNTEKVIVATKIAAIDKKFAEQTSVSNKKREELETLKNEKNQLIRDEDRLTDALRRKASEIKDIEDEIIEAKNNAKNAESDTKVAEYEISKLQEESDKLKRDVDDLESAHKRITDDKKKLEAEISEKEREYGIIEARVRATEVGSTYSHGVEEILKAAKREDLYGIVGAVANLGRADQTYSKALEIAAGGKMQAIVVETDADAQHAINYLKRKNLGRATFLPLNKMERRRNLQDLSGSVPGFVGYAVDLIDYDPEYEPAFWYVFRDTVIVDTLENARLSLGRYRMVTLDGDTLEKSGAMVGGSMAQKSRISFAASERDRLDSLGVEIRGMYNKRGEWILKVEDLDSKISAANKRITVISNDISKMEMRIEEIKDRENRLSEILGSKQSSLDALGEEREQLKNEMNDVIEKRLAKEEIQKELEAEIQEIEAELNNPELEEFRRKAQRIDDEIQRLKERLSDIKSDMNAVELAKQHAEEIINETKAEIEELEEKKRTGKDNIAALQAEIDGYEENKRQNEVRELEIVTELKELRDKRESLEQRAEDARKKSEKIRFSYEEVKRHKDACFLTKQTLEKQYIDLSREVKERGLEEAAEDEDIPSYQTVYITIESLENEMAALEPVNMRAIDEYDAVNDRQEELIGRRDTLFNEREELLTRIDQYEQLKRETFMEAYNGINENFTQVFYELADGHGELILENPNDPFAGGMTLHAQPKGKNILRLEAMSGGEKSLTALAFIIAIQGYRPAPFYVFDEVDQNLDGWNVERVAERVEKSAKVAQFIVISLRKPMLEQSDRIIGVTQLEGTTSITGVKSI</sequence>
<evidence type="ECO:0000259" key="7">
    <source>
        <dbReference type="SMART" id="SM00968"/>
    </source>
</evidence>
<dbReference type="HAMAP" id="MF_01894">
    <property type="entry name" value="Smc_prok"/>
    <property type="match status" value="1"/>
</dbReference>
<dbReference type="AlphaFoldDB" id="A0AA96V8M8"/>
<evidence type="ECO:0000256" key="5">
    <source>
        <dbReference type="ARBA" id="ARBA00023125"/>
    </source>
</evidence>
<dbReference type="SUPFAM" id="SSF52540">
    <property type="entry name" value="P-loop containing nucleoside triphosphate hydrolases"/>
    <property type="match status" value="1"/>
</dbReference>
<keyword evidence="9" id="KW-1185">Reference proteome</keyword>
<dbReference type="InterPro" id="IPR003395">
    <property type="entry name" value="RecF/RecN/SMC_N"/>
</dbReference>
<proteinExistence type="inferred from homology"/>
<dbReference type="Gene3D" id="1.20.1060.20">
    <property type="match status" value="1"/>
</dbReference>
<accession>A0AA96V8M8</accession>
<keyword evidence="2 6" id="KW-0547">Nucleotide-binding</keyword>
<dbReference type="Proteomes" id="UP001302662">
    <property type="component" value="Chromosome"/>
</dbReference>
<dbReference type="InterPro" id="IPR010935">
    <property type="entry name" value="SMC_hinge"/>
</dbReference>
<feature type="domain" description="SMC hinge" evidence="7">
    <location>
        <begin position="530"/>
        <end position="646"/>
    </location>
</feature>
<dbReference type="NCBIfam" id="TIGR02168">
    <property type="entry name" value="SMC_prok_B"/>
    <property type="match status" value="1"/>
</dbReference>
<dbReference type="RefSeq" id="WP_316559773.1">
    <property type="nucleotide sequence ID" value="NZ_CP131062.1"/>
</dbReference>
<evidence type="ECO:0000256" key="3">
    <source>
        <dbReference type="ARBA" id="ARBA00022840"/>
    </source>
</evidence>
<keyword evidence="1 6" id="KW-0963">Cytoplasm</keyword>
<organism evidence="8 9">
    <name type="scientific">Methanimicrococcus stummii</name>
    <dbReference type="NCBI Taxonomy" id="3028294"/>
    <lineage>
        <taxon>Archaea</taxon>
        <taxon>Methanobacteriati</taxon>
        <taxon>Methanobacteriota</taxon>
        <taxon>Stenosarchaea group</taxon>
        <taxon>Methanomicrobia</taxon>
        <taxon>Methanosarcinales</taxon>
        <taxon>Methanosarcinaceae</taxon>
        <taxon>Methanimicrococcus</taxon>
    </lineage>
</organism>
<dbReference type="PANTHER" id="PTHR43977">
    <property type="entry name" value="STRUCTURAL MAINTENANCE OF CHROMOSOMES PROTEIN 3"/>
    <property type="match status" value="1"/>
</dbReference>
<dbReference type="EMBL" id="CP131062">
    <property type="protein sequence ID" value="WNY28228.1"/>
    <property type="molecule type" value="Genomic_DNA"/>
</dbReference>
<dbReference type="GO" id="GO:0007062">
    <property type="term" value="P:sister chromatid cohesion"/>
    <property type="evidence" value="ECO:0007669"/>
    <property type="project" value="InterPro"/>
</dbReference>
<feature type="coiled-coil region" evidence="6">
    <location>
        <begin position="184"/>
        <end position="363"/>
    </location>
</feature>
<dbReference type="InterPro" id="IPR011890">
    <property type="entry name" value="SMC_prok"/>
</dbReference>
<dbReference type="Gene3D" id="3.40.50.300">
    <property type="entry name" value="P-loop containing nucleotide triphosphate hydrolases"/>
    <property type="match status" value="2"/>
</dbReference>
<dbReference type="InterPro" id="IPR024704">
    <property type="entry name" value="SMC"/>
</dbReference>
<dbReference type="Gene3D" id="3.30.70.1620">
    <property type="match status" value="1"/>
</dbReference>
<dbReference type="KEGG" id="mees:MmiEs2_04120"/>
<feature type="binding site" evidence="6">
    <location>
        <begin position="32"/>
        <end position="39"/>
    </location>
    <ligand>
        <name>ATP</name>
        <dbReference type="ChEBI" id="CHEBI:30616"/>
    </ligand>
</feature>
<feature type="coiled-coil region" evidence="6">
    <location>
        <begin position="721"/>
        <end position="921"/>
    </location>
</feature>
<reference evidence="8 9" key="1">
    <citation type="submission" date="2023-07" db="EMBL/GenBank/DDBJ databases">
        <title>Closed genome sequence of Methanimicrococcus sp. Es2.</title>
        <authorList>
            <person name="Protasov E."/>
            <person name="Platt K."/>
            <person name="Reeh H."/>
            <person name="Poehlein A."/>
            <person name="Daniel R."/>
            <person name="Brune A."/>
        </authorList>
    </citation>
    <scope>NUCLEOTIDE SEQUENCE [LARGE SCALE GENOMIC DNA]</scope>
    <source>
        <strain evidence="8 9">Es2</strain>
    </source>
</reference>
<dbReference type="PIRSF" id="PIRSF005719">
    <property type="entry name" value="SMC"/>
    <property type="match status" value="1"/>
</dbReference>
<dbReference type="GeneID" id="85196862"/>
<evidence type="ECO:0000313" key="8">
    <source>
        <dbReference type="EMBL" id="WNY28228.1"/>
    </source>
</evidence>
<dbReference type="GO" id="GO:0005694">
    <property type="term" value="C:chromosome"/>
    <property type="evidence" value="ECO:0007669"/>
    <property type="project" value="InterPro"/>
</dbReference>
<dbReference type="GO" id="GO:0005737">
    <property type="term" value="C:cytoplasm"/>
    <property type="evidence" value="ECO:0007669"/>
    <property type="project" value="UniProtKB-SubCell"/>
</dbReference>
<dbReference type="GO" id="GO:0003677">
    <property type="term" value="F:DNA binding"/>
    <property type="evidence" value="ECO:0007669"/>
    <property type="project" value="UniProtKB-UniRule"/>
</dbReference>
<keyword evidence="3 6" id="KW-0067">ATP-binding</keyword>
<dbReference type="NCBIfam" id="TIGR02169">
    <property type="entry name" value="SMC_prok_A"/>
    <property type="match status" value="1"/>
</dbReference>
<dbReference type="SMART" id="SM00968">
    <property type="entry name" value="SMC_hinge"/>
    <property type="match status" value="1"/>
</dbReference>